<keyword evidence="2" id="KW-0808">Transferase</keyword>
<evidence type="ECO:0000256" key="2">
    <source>
        <dbReference type="ARBA" id="ARBA00022679"/>
    </source>
</evidence>
<dbReference type="PANTHER" id="PTHR32385:SF15">
    <property type="entry name" value="INOSITOL PHOSPHOCERAMIDE MANNOSYLTRANSFERASE 1"/>
    <property type="match status" value="1"/>
</dbReference>
<dbReference type="Proteomes" id="UP000249829">
    <property type="component" value="Unassembled WGS sequence"/>
</dbReference>
<keyword evidence="3" id="KW-1133">Transmembrane helix</keyword>
<feature type="transmembrane region" description="Helical" evidence="3">
    <location>
        <begin position="28"/>
        <end position="48"/>
    </location>
</feature>
<proteinExistence type="inferred from homology"/>
<dbReference type="InterPro" id="IPR007577">
    <property type="entry name" value="GlycoTrfase_DXD_sugar-bd_CS"/>
</dbReference>
<evidence type="ECO:0000313" key="4">
    <source>
        <dbReference type="EMBL" id="PYI14635.1"/>
    </source>
</evidence>
<keyword evidence="3" id="KW-0472">Membrane</keyword>
<keyword evidence="3" id="KW-0812">Transmembrane</keyword>
<dbReference type="InterPro" id="IPR051706">
    <property type="entry name" value="Glycosyltransferase_domain"/>
</dbReference>
<reference evidence="4 5" key="1">
    <citation type="submission" date="2018-02" db="EMBL/GenBank/DDBJ databases">
        <title>The genomes of Aspergillus section Nigri reveals drivers in fungal speciation.</title>
        <authorList>
            <consortium name="DOE Joint Genome Institute"/>
            <person name="Vesth T.C."/>
            <person name="Nybo J."/>
            <person name="Theobald S."/>
            <person name="Brandl J."/>
            <person name="Frisvad J.C."/>
            <person name="Nielsen K.F."/>
            <person name="Lyhne E.K."/>
            <person name="Kogle M.E."/>
            <person name="Kuo A."/>
            <person name="Riley R."/>
            <person name="Clum A."/>
            <person name="Nolan M."/>
            <person name="Lipzen A."/>
            <person name="Salamov A."/>
            <person name="Henrissat B."/>
            <person name="Wiebenga A."/>
            <person name="De vries R.P."/>
            <person name="Grigoriev I.V."/>
            <person name="Mortensen U.H."/>
            <person name="Andersen M.R."/>
            <person name="Baker S.E."/>
        </authorList>
    </citation>
    <scope>NUCLEOTIDE SEQUENCE [LARGE SCALE GENOMIC DNA]</scope>
    <source>
        <strain evidence="4 5">CBS 115571</strain>
    </source>
</reference>
<evidence type="ECO:0000313" key="5">
    <source>
        <dbReference type="Proteomes" id="UP000249829"/>
    </source>
</evidence>
<gene>
    <name evidence="4" type="ORF">BO99DRAFT_437124</name>
</gene>
<dbReference type="GO" id="GO:0051999">
    <property type="term" value="P:mannosyl-inositol phosphorylceramide biosynthetic process"/>
    <property type="evidence" value="ECO:0007669"/>
    <property type="project" value="TreeGrafter"/>
</dbReference>
<dbReference type="PANTHER" id="PTHR32385">
    <property type="entry name" value="MANNOSYL PHOSPHORYLINOSITOL CERAMIDE SYNTHASE"/>
    <property type="match status" value="1"/>
</dbReference>
<evidence type="ECO:0000256" key="1">
    <source>
        <dbReference type="ARBA" id="ARBA00009003"/>
    </source>
</evidence>
<organism evidence="4 5">
    <name type="scientific">Aspergillus violaceofuscus (strain CBS 115571)</name>
    <dbReference type="NCBI Taxonomy" id="1450538"/>
    <lineage>
        <taxon>Eukaryota</taxon>
        <taxon>Fungi</taxon>
        <taxon>Dikarya</taxon>
        <taxon>Ascomycota</taxon>
        <taxon>Pezizomycotina</taxon>
        <taxon>Eurotiomycetes</taxon>
        <taxon>Eurotiomycetidae</taxon>
        <taxon>Eurotiales</taxon>
        <taxon>Aspergillaceae</taxon>
        <taxon>Aspergillus</taxon>
    </lineage>
</organism>
<dbReference type="Gene3D" id="3.90.550.20">
    <property type="match status" value="1"/>
</dbReference>
<dbReference type="SUPFAM" id="SSF53448">
    <property type="entry name" value="Nucleotide-diphospho-sugar transferases"/>
    <property type="match status" value="1"/>
</dbReference>
<dbReference type="STRING" id="1450538.A0A2V5GTH6"/>
<protein>
    <submittedName>
        <fullName evidence="4">Mannosyl phosphorylinositol ceramide synthase SUR1</fullName>
    </submittedName>
</protein>
<dbReference type="GO" id="GO:0016020">
    <property type="term" value="C:membrane"/>
    <property type="evidence" value="ECO:0007669"/>
    <property type="project" value="GOC"/>
</dbReference>
<dbReference type="InterPro" id="IPR029044">
    <property type="entry name" value="Nucleotide-diphossugar_trans"/>
</dbReference>
<dbReference type="OMA" id="FIEAYFP"/>
<dbReference type="Pfam" id="PF04488">
    <property type="entry name" value="Gly_transf_sug"/>
    <property type="match status" value="1"/>
</dbReference>
<dbReference type="EMBL" id="KZ825206">
    <property type="protein sequence ID" value="PYI14635.1"/>
    <property type="molecule type" value="Genomic_DNA"/>
</dbReference>
<sequence>MKCQSILPILYLSPKLEAIVIRTRQGPFLSCVALYLLISSLSWLASYLQFSTARQTNLITAEHLAPDPTRAARLQAAPLTSDIPRIIHRTWRHLTSDIPSEWSNATTSCQAQNPECQQYIWTDETAHQFIARHFPWYLAAYTDHLLPMQRVDALRYFLLWHYGGVFLDPELGCRRSLEPLLSAENVQQGTVLLPQRWPYGVGTEMIASPPAHPFVIKLALTVHDHCWSGIPAYVMAFASSGPVVTTVAVVAPALFDDAESGEAFFVRRIGQTPRGDEVAVAEHVFGNGLGWCDAGLSLAGMALVIFGLTSRPKGPVNHLLV</sequence>
<dbReference type="AlphaFoldDB" id="A0A2V5GTH6"/>
<dbReference type="GO" id="GO:0000030">
    <property type="term" value="F:mannosyltransferase activity"/>
    <property type="evidence" value="ECO:0007669"/>
    <property type="project" value="TreeGrafter"/>
</dbReference>
<accession>A0A2V5GTH6</accession>
<comment type="similarity">
    <text evidence="1">Belongs to the glycosyltransferase 32 family.</text>
</comment>
<keyword evidence="5" id="KW-1185">Reference proteome</keyword>
<name>A0A2V5GTH6_ASPV1</name>
<evidence type="ECO:0000256" key="3">
    <source>
        <dbReference type="SAM" id="Phobius"/>
    </source>
</evidence>